<feature type="binding site" evidence="5">
    <location>
        <position position="180"/>
    </location>
    <ligand>
        <name>Mg(2+)</name>
        <dbReference type="ChEBI" id="CHEBI:18420"/>
    </ligand>
</feature>
<reference evidence="7 8" key="1">
    <citation type="submission" date="2012-11" db="EMBL/GenBank/DDBJ databases">
        <title>FINISHED of Natronococcus occultus SP4, DSM 3396.</title>
        <authorList>
            <consortium name="DOE Joint Genome Institute"/>
            <person name="Eisen J."/>
            <person name="Huntemann M."/>
            <person name="Wei C.-L."/>
            <person name="Han J."/>
            <person name="Detter J.C."/>
            <person name="Han C."/>
            <person name="Tapia R."/>
            <person name="Chen A."/>
            <person name="Kyrpides N."/>
            <person name="Mavromatis K."/>
            <person name="Markowitz V."/>
            <person name="Szeto E."/>
            <person name="Ivanova N."/>
            <person name="Mikhailova N."/>
            <person name="Ovchinnikova G."/>
            <person name="Pagani I."/>
            <person name="Pati A."/>
            <person name="Goodwin L."/>
            <person name="Nordberg H.P."/>
            <person name="Cantor M.N."/>
            <person name="Hua S.X."/>
            <person name="Woyke T."/>
            <person name="Eisen J."/>
            <person name="Klenk H.-P."/>
            <person name="Klenk H.-P."/>
        </authorList>
    </citation>
    <scope>NUCLEOTIDE SEQUENCE [LARGE SCALE GENOMIC DNA]</scope>
    <source>
        <strain evidence="7 8">SP4</strain>
    </source>
</reference>
<proteinExistence type="inferred from homology"/>
<sequence length="227" mass="24492">MTADPPLVLDIDGTLTRPESWGLDPRVLDPIRDWEAPVVIATGKAFPYPVALCHFAGIPELVVAENGGVVYTGEDVFFTADREAAQAVAERYRGAGYELGWGAEDTVNRWRETEVAINLDQPVEPLREIAAEYGLEVVDTGYAYHVKDADPNKGDGVETIADRVGFDLAESVAVGDSINDVSTFEVVDRSFAVANADRAATEAADEVLEDAHADGTLSVLERVRGSR</sequence>
<dbReference type="GO" id="GO:0005829">
    <property type="term" value="C:cytosol"/>
    <property type="evidence" value="ECO:0007669"/>
    <property type="project" value="TreeGrafter"/>
</dbReference>
<evidence type="ECO:0000256" key="3">
    <source>
        <dbReference type="ARBA" id="ARBA00022842"/>
    </source>
</evidence>
<feature type="binding site" evidence="5">
    <location>
        <position position="12"/>
    </location>
    <ligand>
        <name>Mg(2+)</name>
        <dbReference type="ChEBI" id="CHEBI:18420"/>
    </ligand>
</feature>
<comment type="catalytic activity">
    <reaction evidence="5">
        <text>2-phosphoglycolate + H2O = glycolate + phosphate</text>
        <dbReference type="Rhea" id="RHEA:14369"/>
        <dbReference type="ChEBI" id="CHEBI:15377"/>
        <dbReference type="ChEBI" id="CHEBI:29805"/>
        <dbReference type="ChEBI" id="CHEBI:43474"/>
        <dbReference type="ChEBI" id="CHEBI:58033"/>
        <dbReference type="EC" id="3.1.3.18"/>
    </reaction>
</comment>
<gene>
    <name evidence="7" type="ORF">Natoc_2642</name>
</gene>
<dbReference type="STRING" id="694430.Natoc_2642"/>
<dbReference type="RefSeq" id="WP_015321844.1">
    <property type="nucleotide sequence ID" value="NC_019974.1"/>
</dbReference>
<keyword evidence="2 5" id="KW-0378">Hydrolase</keyword>
<dbReference type="PANTHER" id="PTHR10000">
    <property type="entry name" value="PHOSPHOSERINE PHOSPHATASE"/>
    <property type="match status" value="1"/>
</dbReference>
<dbReference type="InterPro" id="IPR006379">
    <property type="entry name" value="HAD-SF_hydro_IIB"/>
</dbReference>
<feature type="binding site" evidence="5">
    <location>
        <position position="10"/>
    </location>
    <ligand>
        <name>Mg(2+)</name>
        <dbReference type="ChEBI" id="CHEBI:18420"/>
    </ligand>
</feature>
<evidence type="ECO:0000256" key="2">
    <source>
        <dbReference type="ARBA" id="ARBA00022801"/>
    </source>
</evidence>
<feature type="active site" description="Nucleophile" evidence="5">
    <location>
        <position position="10"/>
    </location>
</feature>
<name>L0K230_9EURY</name>
<dbReference type="NCBIfam" id="TIGR01484">
    <property type="entry name" value="HAD-SF-IIB"/>
    <property type="match status" value="1"/>
</dbReference>
<evidence type="ECO:0000256" key="4">
    <source>
        <dbReference type="ARBA" id="ARBA00023277"/>
    </source>
</evidence>
<dbReference type="InterPro" id="IPR006382">
    <property type="entry name" value="PGPase"/>
</dbReference>
<dbReference type="EMBL" id="CP003929">
    <property type="protein sequence ID" value="AGB38404.1"/>
    <property type="molecule type" value="Genomic_DNA"/>
</dbReference>
<keyword evidence="3 5" id="KW-0460">Magnesium</keyword>
<comment type="function">
    <text evidence="5">Catalyzes the dephosphorylation of 2-phosphoglycolate.</text>
</comment>
<keyword evidence="1 5" id="KW-0479">Metal-binding</keyword>
<evidence type="ECO:0000256" key="1">
    <source>
        <dbReference type="ARBA" id="ARBA00022723"/>
    </source>
</evidence>
<dbReference type="NCBIfam" id="TIGR01487">
    <property type="entry name" value="Pglycolate_arch"/>
    <property type="match status" value="1"/>
</dbReference>
<evidence type="ECO:0000313" key="7">
    <source>
        <dbReference type="EMBL" id="AGB38404.1"/>
    </source>
</evidence>
<dbReference type="EC" id="3.1.3.18" evidence="5 6"/>
<protein>
    <recommendedName>
        <fullName evidence="5 6">Phosphoglycolate phosphatase</fullName>
        <shortName evidence="5">PGP</shortName>
        <shortName evidence="5">PGPase</shortName>
        <ecNumber evidence="5 6">3.1.3.18</ecNumber>
    </recommendedName>
</protein>
<dbReference type="HAMAP" id="MF_01419">
    <property type="entry name" value="GPH_hydrolase_arch"/>
    <property type="match status" value="1"/>
</dbReference>
<dbReference type="SUPFAM" id="SSF56784">
    <property type="entry name" value="HAD-like"/>
    <property type="match status" value="1"/>
</dbReference>
<evidence type="ECO:0000256" key="5">
    <source>
        <dbReference type="HAMAP-Rule" id="MF_01419"/>
    </source>
</evidence>
<keyword evidence="4 5" id="KW-0119">Carbohydrate metabolism</keyword>
<evidence type="ECO:0000313" key="8">
    <source>
        <dbReference type="Proteomes" id="UP000010878"/>
    </source>
</evidence>
<dbReference type="Gene3D" id="3.40.50.1000">
    <property type="entry name" value="HAD superfamily/HAD-like"/>
    <property type="match status" value="1"/>
</dbReference>
<evidence type="ECO:0000256" key="6">
    <source>
        <dbReference type="NCBIfam" id="TIGR01487"/>
    </source>
</evidence>
<comment type="similarity">
    <text evidence="5">Belongs to the archaeal SPP-like hydrolase family.</text>
</comment>
<comment type="cofactor">
    <cofactor evidence="5">
        <name>Mg(2+)</name>
        <dbReference type="ChEBI" id="CHEBI:18420"/>
    </cofactor>
</comment>
<accession>L0K230</accession>
<dbReference type="eggNOG" id="arCOG01213">
    <property type="taxonomic scope" value="Archaea"/>
</dbReference>
<feature type="binding site" evidence="5">
    <location>
        <position position="153"/>
    </location>
    <ligand>
        <name>substrate</name>
    </ligand>
</feature>
<dbReference type="KEGG" id="nou:Natoc_2642"/>
<dbReference type="InterPro" id="IPR023214">
    <property type="entry name" value="HAD_sf"/>
</dbReference>
<dbReference type="PANTHER" id="PTHR10000:SF8">
    <property type="entry name" value="HAD SUPERFAMILY HYDROLASE-LIKE, TYPE 3"/>
    <property type="match status" value="1"/>
</dbReference>
<dbReference type="HOGENOM" id="CLU_044146_2_0_2"/>
<feature type="binding site" evidence="5">
    <location>
        <position position="176"/>
    </location>
    <ligand>
        <name>Mg(2+)</name>
        <dbReference type="ChEBI" id="CHEBI:18420"/>
    </ligand>
</feature>
<dbReference type="InterPro" id="IPR036412">
    <property type="entry name" value="HAD-like_sf"/>
</dbReference>
<dbReference type="Gene3D" id="3.90.1070.10">
    <property type="match status" value="1"/>
</dbReference>
<dbReference type="GeneID" id="14404429"/>
<dbReference type="Pfam" id="PF08282">
    <property type="entry name" value="Hydrolase_3"/>
    <property type="match status" value="1"/>
</dbReference>
<organism evidence="7 8">
    <name type="scientific">Natronococcus occultus SP4</name>
    <dbReference type="NCBI Taxonomy" id="694430"/>
    <lineage>
        <taxon>Archaea</taxon>
        <taxon>Methanobacteriati</taxon>
        <taxon>Methanobacteriota</taxon>
        <taxon>Stenosarchaea group</taxon>
        <taxon>Halobacteria</taxon>
        <taxon>Halobacteriales</taxon>
        <taxon>Natrialbaceae</taxon>
        <taxon>Natronococcus</taxon>
    </lineage>
</organism>
<dbReference type="Proteomes" id="UP000010878">
    <property type="component" value="Chromosome"/>
</dbReference>
<keyword evidence="8" id="KW-1185">Reference proteome</keyword>
<dbReference type="GO" id="GO:0008967">
    <property type="term" value="F:phosphoglycolate phosphatase activity"/>
    <property type="evidence" value="ECO:0007669"/>
    <property type="project" value="UniProtKB-UniRule"/>
</dbReference>
<dbReference type="GO" id="GO:0000287">
    <property type="term" value="F:magnesium ion binding"/>
    <property type="evidence" value="ECO:0007669"/>
    <property type="project" value="InterPro"/>
</dbReference>
<dbReference type="OrthoDB" id="120822at2157"/>
<dbReference type="AlphaFoldDB" id="L0K230"/>